<organism evidence="2">
    <name type="scientific">Oikopleura dioica</name>
    <name type="common">Tunicate</name>
    <dbReference type="NCBI Taxonomy" id="34765"/>
    <lineage>
        <taxon>Eukaryota</taxon>
        <taxon>Metazoa</taxon>
        <taxon>Chordata</taxon>
        <taxon>Tunicata</taxon>
        <taxon>Appendicularia</taxon>
        <taxon>Copelata</taxon>
        <taxon>Oikopleuridae</taxon>
        <taxon>Oikopleura</taxon>
    </lineage>
</organism>
<dbReference type="Proteomes" id="UP000011014">
    <property type="component" value="Unassembled WGS sequence"/>
</dbReference>
<gene>
    <name evidence="2" type="ORF">GSOID_T00025965001</name>
</gene>
<name>E4Z3K8_OIKDI</name>
<feature type="chain" id="PRO_5003193952" evidence="1">
    <location>
        <begin position="23"/>
        <end position="91"/>
    </location>
</feature>
<dbReference type="AlphaFoldDB" id="E4Z3K8"/>
<reference evidence="2" key="1">
    <citation type="journal article" date="2010" name="Science">
        <title>Plasticity of animal genome architecture unmasked by rapid evolution of a pelagic tunicate.</title>
        <authorList>
            <person name="Denoeud F."/>
            <person name="Henriet S."/>
            <person name="Mungpakdee S."/>
            <person name="Aury J.M."/>
            <person name="Da Silva C."/>
            <person name="Brinkmann H."/>
            <person name="Mikhaleva J."/>
            <person name="Olsen L.C."/>
            <person name="Jubin C."/>
            <person name="Canestro C."/>
            <person name="Bouquet J.M."/>
            <person name="Danks G."/>
            <person name="Poulain J."/>
            <person name="Campsteijn C."/>
            <person name="Adamski M."/>
            <person name="Cross I."/>
            <person name="Yadetie F."/>
            <person name="Muffato M."/>
            <person name="Louis A."/>
            <person name="Butcher S."/>
            <person name="Tsagkogeorga G."/>
            <person name="Konrad A."/>
            <person name="Singh S."/>
            <person name="Jensen M.F."/>
            <person name="Cong E.H."/>
            <person name="Eikeseth-Otteraa H."/>
            <person name="Noel B."/>
            <person name="Anthouard V."/>
            <person name="Porcel B.M."/>
            <person name="Kachouri-Lafond R."/>
            <person name="Nishino A."/>
            <person name="Ugolini M."/>
            <person name="Chourrout P."/>
            <person name="Nishida H."/>
            <person name="Aasland R."/>
            <person name="Huzurbazar S."/>
            <person name="Westhof E."/>
            <person name="Delsuc F."/>
            <person name="Lehrach H."/>
            <person name="Reinhardt R."/>
            <person name="Weissenbach J."/>
            <person name="Roy S.W."/>
            <person name="Artiguenave F."/>
            <person name="Postlethwait J.H."/>
            <person name="Manak J.R."/>
            <person name="Thompson E.M."/>
            <person name="Jaillon O."/>
            <person name="Du Pasquier L."/>
            <person name="Boudinot P."/>
            <person name="Liberles D.A."/>
            <person name="Volff J.N."/>
            <person name="Philippe H."/>
            <person name="Lenhard B."/>
            <person name="Roest Crollius H."/>
            <person name="Wincker P."/>
            <person name="Chourrout D."/>
        </authorList>
    </citation>
    <scope>NUCLEOTIDE SEQUENCE [LARGE SCALE GENOMIC DNA]</scope>
</reference>
<feature type="non-terminal residue" evidence="2">
    <location>
        <position position="91"/>
    </location>
</feature>
<evidence type="ECO:0000256" key="1">
    <source>
        <dbReference type="SAM" id="SignalP"/>
    </source>
</evidence>
<protein>
    <submittedName>
        <fullName evidence="2">Uncharacterized protein</fullName>
    </submittedName>
</protein>
<proteinExistence type="predicted"/>
<feature type="signal peptide" evidence="1">
    <location>
        <begin position="1"/>
        <end position="22"/>
    </location>
</feature>
<accession>E4Z3K8</accession>
<keyword evidence="1" id="KW-0732">Signal</keyword>
<dbReference type="EMBL" id="FN657015">
    <property type="protein sequence ID" value="CBY42286.1"/>
    <property type="molecule type" value="Genomic_DNA"/>
</dbReference>
<evidence type="ECO:0000313" key="2">
    <source>
        <dbReference type="EMBL" id="CBY42286.1"/>
    </source>
</evidence>
<sequence>MKIFRGCSLTATLVMVFGSTMASDDWSVSRLEAKKESYMKVLKEQFDDVVAADPPVTDGNRSGINARSKKSIDRLINSDPNMFDNSERSEI</sequence>